<dbReference type="InterPro" id="IPR050735">
    <property type="entry name" value="Kininogen_Fetuin_HRG"/>
</dbReference>
<dbReference type="CDD" id="cd00042">
    <property type="entry name" value="CY"/>
    <property type="match status" value="1"/>
</dbReference>
<evidence type="ECO:0000313" key="10">
    <source>
        <dbReference type="Proteomes" id="UP000694680"/>
    </source>
</evidence>
<reference evidence="9" key="3">
    <citation type="submission" date="2025-09" db="UniProtKB">
        <authorList>
            <consortium name="Ensembl"/>
        </authorList>
    </citation>
    <scope>IDENTIFICATION</scope>
</reference>
<keyword evidence="3 7" id="KW-0732">Signal</keyword>
<dbReference type="GO" id="GO:0072562">
    <property type="term" value="C:blood microparticle"/>
    <property type="evidence" value="ECO:0007669"/>
    <property type="project" value="TreeGrafter"/>
</dbReference>
<feature type="compositionally biased region" description="Low complexity" evidence="6">
    <location>
        <begin position="338"/>
        <end position="349"/>
    </location>
</feature>
<organism evidence="9 10">
    <name type="scientific">Gouania willdenowi</name>
    <name type="common">Blunt-snouted clingfish</name>
    <name type="synonym">Lepadogaster willdenowi</name>
    <dbReference type="NCBI Taxonomy" id="441366"/>
    <lineage>
        <taxon>Eukaryota</taxon>
        <taxon>Metazoa</taxon>
        <taxon>Chordata</taxon>
        <taxon>Craniata</taxon>
        <taxon>Vertebrata</taxon>
        <taxon>Euteleostomi</taxon>
        <taxon>Actinopterygii</taxon>
        <taxon>Neopterygii</taxon>
        <taxon>Teleostei</taxon>
        <taxon>Neoteleostei</taxon>
        <taxon>Acanthomorphata</taxon>
        <taxon>Ovalentaria</taxon>
        <taxon>Blenniimorphae</taxon>
        <taxon>Blenniiformes</taxon>
        <taxon>Gobiesocoidei</taxon>
        <taxon>Gobiesocidae</taxon>
        <taxon>Gobiesocinae</taxon>
        <taxon>Gouania</taxon>
    </lineage>
</organism>
<dbReference type="PANTHER" id="PTHR13814:SF12">
    <property type="entry name" value="KININOGEN-1"/>
    <property type="match status" value="1"/>
</dbReference>
<feature type="compositionally biased region" description="Polar residues" evidence="6">
    <location>
        <begin position="352"/>
        <end position="361"/>
    </location>
</feature>
<dbReference type="PROSITE" id="PS51647">
    <property type="entry name" value="CYSTATIN_KININOGEN"/>
    <property type="match status" value="2"/>
</dbReference>
<keyword evidence="5" id="KW-0325">Glycoprotein</keyword>
<dbReference type="GO" id="GO:0004869">
    <property type="term" value="F:cysteine-type endopeptidase inhibitor activity"/>
    <property type="evidence" value="ECO:0007669"/>
    <property type="project" value="UniProtKB-KW"/>
</dbReference>
<name>A0A8C5GA01_GOUWI</name>
<feature type="compositionally biased region" description="Pro residues" evidence="6">
    <location>
        <begin position="282"/>
        <end position="293"/>
    </location>
</feature>
<dbReference type="Pfam" id="PF00031">
    <property type="entry name" value="Cystatin"/>
    <property type="match status" value="2"/>
</dbReference>
<dbReference type="Ensembl" id="ENSGWIT00000027407.1">
    <property type="protein sequence ID" value="ENSGWIP00000025064.1"/>
    <property type="gene ID" value="ENSGWIG00000013264.1"/>
</dbReference>
<feature type="signal peptide" evidence="7">
    <location>
        <begin position="1"/>
        <end position="21"/>
    </location>
</feature>
<accession>A0A8C5GA01</accession>
<evidence type="ECO:0000256" key="7">
    <source>
        <dbReference type="SAM" id="SignalP"/>
    </source>
</evidence>
<gene>
    <name evidence="9" type="primary">kng1</name>
</gene>
<sequence length="361" mass="39400">MRSGVGLCVLGLLCLHSSSFGQETVEIHPGVLIFCDDPSVERAVHSAVHKFNQMMVTGNKLALYQILTATKAENGSDSTYSLEFTSRSSDCPTGSSKPWTDCDYLPSRHKKAILCNATVLMTETNAETQQVHCNIEDHITTERASCMGCPEPIDENSEDLKVPVSVSIAKFNSMSDSTHLFTLHEVGYATRQVQIAGFRFNFQFDMKKTVCSKAEHKDLNELCVADEENLFANCFSTVDTAPWRLETPAVQIQCEAGPLPPRASAKRRPPGFTPLRAMPHSSPSPPTSAPPTQPAVKEESSEEDISGSKVPPSPHPFHCPSKPWKPFHPLLSVPTKSPTEAPTAQPPAEGTFSDTDLLSSF</sequence>
<keyword evidence="2" id="KW-0789">Thiol protease inhibitor</keyword>
<dbReference type="InterPro" id="IPR027358">
    <property type="entry name" value="Kininogen-type_cystatin_dom"/>
</dbReference>
<evidence type="ECO:0000313" key="9">
    <source>
        <dbReference type="Ensembl" id="ENSGWIP00000025064.1"/>
    </source>
</evidence>
<evidence type="ECO:0000256" key="6">
    <source>
        <dbReference type="SAM" id="MobiDB-lite"/>
    </source>
</evidence>
<evidence type="ECO:0000256" key="3">
    <source>
        <dbReference type="ARBA" id="ARBA00022729"/>
    </source>
</evidence>
<dbReference type="AlphaFoldDB" id="A0A8C5GA01"/>
<evidence type="ECO:0000256" key="4">
    <source>
        <dbReference type="ARBA" id="ARBA00023157"/>
    </source>
</evidence>
<keyword evidence="10" id="KW-1185">Reference proteome</keyword>
<dbReference type="SMART" id="SM00043">
    <property type="entry name" value="CY"/>
    <property type="match status" value="2"/>
</dbReference>
<evidence type="ECO:0000256" key="5">
    <source>
        <dbReference type="ARBA" id="ARBA00023180"/>
    </source>
</evidence>
<protein>
    <submittedName>
        <fullName evidence="9">Kininogen-like</fullName>
    </submittedName>
</protein>
<keyword evidence="1" id="KW-0646">Protease inhibitor</keyword>
<evidence type="ECO:0000256" key="2">
    <source>
        <dbReference type="ARBA" id="ARBA00022704"/>
    </source>
</evidence>
<dbReference type="GO" id="GO:0030195">
    <property type="term" value="P:negative regulation of blood coagulation"/>
    <property type="evidence" value="ECO:0007669"/>
    <property type="project" value="TreeGrafter"/>
</dbReference>
<proteinExistence type="predicted"/>
<dbReference type="Proteomes" id="UP000694680">
    <property type="component" value="Chromosome 4"/>
</dbReference>
<evidence type="ECO:0000256" key="1">
    <source>
        <dbReference type="ARBA" id="ARBA00022690"/>
    </source>
</evidence>
<feature type="region of interest" description="Disordered" evidence="6">
    <location>
        <begin position="256"/>
        <end position="361"/>
    </location>
</feature>
<dbReference type="InterPro" id="IPR046350">
    <property type="entry name" value="Cystatin_sf"/>
</dbReference>
<feature type="domain" description="Cystatin kininogen-type" evidence="8">
    <location>
        <begin position="35"/>
        <end position="139"/>
    </location>
</feature>
<dbReference type="GO" id="GO:0007204">
    <property type="term" value="P:positive regulation of cytosolic calcium ion concentration"/>
    <property type="evidence" value="ECO:0007669"/>
    <property type="project" value="TreeGrafter"/>
</dbReference>
<feature type="domain" description="Cystatin kininogen-type" evidence="8">
    <location>
        <begin position="155"/>
        <end position="260"/>
    </location>
</feature>
<evidence type="ECO:0000259" key="8">
    <source>
        <dbReference type="PROSITE" id="PS51647"/>
    </source>
</evidence>
<dbReference type="FunFam" id="3.10.450.10:FF:000002">
    <property type="entry name" value="Kininogen 1"/>
    <property type="match status" value="1"/>
</dbReference>
<keyword evidence="4" id="KW-1015">Disulfide bond</keyword>
<dbReference type="PANTHER" id="PTHR13814">
    <property type="entry name" value="FETUIN"/>
    <property type="match status" value="1"/>
</dbReference>
<reference evidence="9" key="2">
    <citation type="submission" date="2025-08" db="UniProtKB">
        <authorList>
            <consortium name="Ensembl"/>
        </authorList>
    </citation>
    <scope>IDENTIFICATION</scope>
</reference>
<feature type="chain" id="PRO_5034314389" evidence="7">
    <location>
        <begin position="22"/>
        <end position="361"/>
    </location>
</feature>
<dbReference type="InterPro" id="IPR000010">
    <property type="entry name" value="Cystatin_dom"/>
</dbReference>
<reference evidence="9" key="1">
    <citation type="submission" date="2020-06" db="EMBL/GenBank/DDBJ databases">
        <authorList>
            <consortium name="Wellcome Sanger Institute Data Sharing"/>
        </authorList>
    </citation>
    <scope>NUCLEOTIDE SEQUENCE [LARGE SCALE GENOMIC DNA]</scope>
</reference>
<dbReference type="Gene3D" id="3.10.450.10">
    <property type="match status" value="2"/>
</dbReference>
<dbReference type="SUPFAM" id="SSF54403">
    <property type="entry name" value="Cystatin/monellin"/>
    <property type="match status" value="2"/>
</dbReference>